<comment type="similarity">
    <text evidence="1 5">Belongs to the CoaE family.</text>
</comment>
<keyword evidence="2 5" id="KW-0547">Nucleotide-binding</keyword>
<dbReference type="GO" id="GO:0005737">
    <property type="term" value="C:cytoplasm"/>
    <property type="evidence" value="ECO:0007669"/>
    <property type="project" value="UniProtKB-SubCell"/>
</dbReference>
<keyword evidence="3 5" id="KW-0067">ATP-binding</keyword>
<comment type="function">
    <text evidence="5">Catalyzes the phosphorylation of the 3'-hydroxyl group of dephosphocoenzyme A to form coenzyme A.</text>
</comment>
<dbReference type="NCBIfam" id="TIGR00152">
    <property type="entry name" value="dephospho-CoA kinase"/>
    <property type="match status" value="1"/>
</dbReference>
<dbReference type="SUPFAM" id="SSF52540">
    <property type="entry name" value="P-loop containing nucleoside triphosphate hydrolases"/>
    <property type="match status" value="1"/>
</dbReference>
<dbReference type="GO" id="GO:0004140">
    <property type="term" value="F:dephospho-CoA kinase activity"/>
    <property type="evidence" value="ECO:0007669"/>
    <property type="project" value="UniProtKB-UniRule"/>
</dbReference>
<dbReference type="RefSeq" id="WP_123793597.1">
    <property type="nucleotide sequence ID" value="NZ_RKQK01000004.1"/>
</dbReference>
<accession>A0A3N4U1M2</accession>
<evidence type="ECO:0000256" key="3">
    <source>
        <dbReference type="ARBA" id="ARBA00022840"/>
    </source>
</evidence>
<comment type="pathway">
    <text evidence="5">Cofactor biosynthesis; coenzyme A biosynthesis; CoA from (R)-pantothenate: step 5/5.</text>
</comment>
<protein>
    <recommendedName>
        <fullName evidence="5 6">Dephospho-CoA kinase</fullName>
        <ecNumber evidence="5 6">2.7.1.24</ecNumber>
    </recommendedName>
    <alternativeName>
        <fullName evidence="5">Dephosphocoenzyme A kinase</fullName>
    </alternativeName>
</protein>
<dbReference type="UniPathway" id="UPA00241">
    <property type="reaction ID" value="UER00356"/>
</dbReference>
<evidence type="ECO:0000256" key="2">
    <source>
        <dbReference type="ARBA" id="ARBA00022741"/>
    </source>
</evidence>
<dbReference type="EMBL" id="RKQK01000004">
    <property type="protein sequence ID" value="RPE64723.1"/>
    <property type="molecule type" value="Genomic_DNA"/>
</dbReference>
<evidence type="ECO:0000256" key="1">
    <source>
        <dbReference type="ARBA" id="ARBA00009018"/>
    </source>
</evidence>
<comment type="subcellular location">
    <subcellularLocation>
        <location evidence="5">Cytoplasm</location>
    </subcellularLocation>
</comment>
<comment type="catalytic activity">
    <reaction evidence="5">
        <text>3'-dephospho-CoA + ATP = ADP + CoA + H(+)</text>
        <dbReference type="Rhea" id="RHEA:18245"/>
        <dbReference type="ChEBI" id="CHEBI:15378"/>
        <dbReference type="ChEBI" id="CHEBI:30616"/>
        <dbReference type="ChEBI" id="CHEBI:57287"/>
        <dbReference type="ChEBI" id="CHEBI:57328"/>
        <dbReference type="ChEBI" id="CHEBI:456216"/>
        <dbReference type="EC" id="2.7.1.24"/>
    </reaction>
</comment>
<dbReference type="Pfam" id="PF01121">
    <property type="entry name" value="CoaE"/>
    <property type="match status" value="1"/>
</dbReference>
<dbReference type="PANTHER" id="PTHR10695:SF46">
    <property type="entry name" value="BIFUNCTIONAL COENZYME A SYNTHASE-RELATED"/>
    <property type="match status" value="1"/>
</dbReference>
<dbReference type="GO" id="GO:0005524">
    <property type="term" value="F:ATP binding"/>
    <property type="evidence" value="ECO:0007669"/>
    <property type="project" value="UniProtKB-UniRule"/>
</dbReference>
<keyword evidence="5" id="KW-0808">Transferase</keyword>
<dbReference type="OrthoDB" id="9812943at2"/>
<keyword evidence="4 5" id="KW-0173">Coenzyme A biosynthesis</keyword>
<dbReference type="HAMAP" id="MF_00376">
    <property type="entry name" value="Dephospho_CoA_kinase"/>
    <property type="match status" value="1"/>
</dbReference>
<organism evidence="7 8">
    <name type="scientific">Pacificibacter maritimus</name>
    <dbReference type="NCBI Taxonomy" id="762213"/>
    <lineage>
        <taxon>Bacteria</taxon>
        <taxon>Pseudomonadati</taxon>
        <taxon>Pseudomonadota</taxon>
        <taxon>Alphaproteobacteria</taxon>
        <taxon>Rhodobacterales</taxon>
        <taxon>Roseobacteraceae</taxon>
        <taxon>Pacificibacter</taxon>
    </lineage>
</organism>
<comment type="caution">
    <text evidence="7">The sequence shown here is derived from an EMBL/GenBank/DDBJ whole genome shotgun (WGS) entry which is preliminary data.</text>
</comment>
<evidence type="ECO:0000256" key="5">
    <source>
        <dbReference type="HAMAP-Rule" id="MF_00376"/>
    </source>
</evidence>
<dbReference type="InterPro" id="IPR027417">
    <property type="entry name" value="P-loop_NTPase"/>
</dbReference>
<feature type="binding site" evidence="5">
    <location>
        <begin position="16"/>
        <end position="21"/>
    </location>
    <ligand>
        <name>ATP</name>
        <dbReference type="ChEBI" id="CHEBI:30616"/>
    </ligand>
</feature>
<dbReference type="InterPro" id="IPR001977">
    <property type="entry name" value="Depp_CoAkinase"/>
</dbReference>
<dbReference type="CDD" id="cd02022">
    <property type="entry name" value="DPCK"/>
    <property type="match status" value="1"/>
</dbReference>
<dbReference type="GO" id="GO:0015937">
    <property type="term" value="P:coenzyme A biosynthetic process"/>
    <property type="evidence" value="ECO:0007669"/>
    <property type="project" value="UniProtKB-UniRule"/>
</dbReference>
<gene>
    <name evidence="5" type="primary">coaE</name>
    <name evidence="7" type="ORF">EDD53_2483</name>
</gene>
<sequence length="205" mass="22578">MTQSRQFVIGLTGSIGMGKSTTAQMFRSLGIPVWDADQTVHDLYSQNANAISKIAKLCPEAATSEGVDRSVLKNWIKTTTDGLKKIEAIIHPLVATERQAFLDTNLSKIVVLDVPLLFETGLVDHVDYVVVVSAPADVQRERVLARPDMTLQQFDYILSKQMPDAEKRSLADAVVETLTLETAQRAVQNIVAEIQENLIKENSNA</sequence>
<proteinExistence type="inferred from homology"/>
<dbReference type="PROSITE" id="PS51219">
    <property type="entry name" value="DPCK"/>
    <property type="match status" value="1"/>
</dbReference>
<dbReference type="Proteomes" id="UP000269689">
    <property type="component" value="Unassembled WGS sequence"/>
</dbReference>
<evidence type="ECO:0000256" key="4">
    <source>
        <dbReference type="ARBA" id="ARBA00022993"/>
    </source>
</evidence>
<dbReference type="EC" id="2.7.1.24" evidence="5 6"/>
<evidence type="ECO:0000313" key="7">
    <source>
        <dbReference type="EMBL" id="RPE64723.1"/>
    </source>
</evidence>
<keyword evidence="8" id="KW-1185">Reference proteome</keyword>
<dbReference type="Gene3D" id="3.40.50.300">
    <property type="entry name" value="P-loop containing nucleotide triphosphate hydrolases"/>
    <property type="match status" value="1"/>
</dbReference>
<keyword evidence="5 7" id="KW-0418">Kinase</keyword>
<evidence type="ECO:0000256" key="6">
    <source>
        <dbReference type="NCBIfam" id="TIGR00152"/>
    </source>
</evidence>
<keyword evidence="5" id="KW-0963">Cytoplasm</keyword>
<dbReference type="PANTHER" id="PTHR10695">
    <property type="entry name" value="DEPHOSPHO-COA KINASE-RELATED"/>
    <property type="match status" value="1"/>
</dbReference>
<reference evidence="7 8" key="1">
    <citation type="submission" date="2018-11" db="EMBL/GenBank/DDBJ databases">
        <title>Genomic Encyclopedia of Type Strains, Phase IV (KMG-IV): sequencing the most valuable type-strain genomes for metagenomic binning, comparative biology and taxonomic classification.</title>
        <authorList>
            <person name="Goeker M."/>
        </authorList>
    </citation>
    <scope>NUCLEOTIDE SEQUENCE [LARGE SCALE GENOMIC DNA]</scope>
    <source>
        <strain evidence="7 8">DSM 104731</strain>
    </source>
</reference>
<evidence type="ECO:0000313" key="8">
    <source>
        <dbReference type="Proteomes" id="UP000269689"/>
    </source>
</evidence>
<dbReference type="AlphaFoldDB" id="A0A3N4U1M2"/>
<name>A0A3N4U1M2_9RHOB</name>